<keyword evidence="3" id="KW-1185">Reference proteome</keyword>
<evidence type="ECO:0000313" key="3">
    <source>
        <dbReference type="Proteomes" id="UP000017548"/>
    </source>
</evidence>
<reference evidence="2 3" key="1">
    <citation type="journal article" date="2013" name="Genome Announc.">
        <title>Draft Genome Sequence of Shewanella decolorationis S12, a Dye-Degrading Bacterium Isolated from a Wastewater Treatment Plant.</title>
        <authorList>
            <person name="Xu M."/>
            <person name="Fang Y."/>
            <person name="Liu J."/>
            <person name="Chen X."/>
            <person name="Sun G."/>
            <person name="Guo J."/>
            <person name="Hua Z."/>
            <person name="Tu Q."/>
            <person name="Wu L."/>
            <person name="Zhou J."/>
            <person name="Liu X."/>
        </authorList>
    </citation>
    <scope>NUCLEOTIDE SEQUENCE [LARGE SCALE GENOMIC DNA]</scope>
    <source>
        <strain evidence="2 3">S12</strain>
    </source>
</reference>
<evidence type="ECO:0000313" key="2">
    <source>
        <dbReference type="EMBL" id="ESE40050.1"/>
    </source>
</evidence>
<accession>A0ABN0PJ84</accession>
<evidence type="ECO:0000259" key="1">
    <source>
        <dbReference type="Pfam" id="PF13021"/>
    </source>
</evidence>
<comment type="caution">
    <text evidence="2">The sequence shown here is derived from an EMBL/GenBank/DDBJ whole genome shotgun (WGS) entry which is preliminary data.</text>
</comment>
<sequence length="205" mass="24016">MIIEQRIKEIFGERAFERPIFYTNPGGLRFELSEGGDWLEQFELAYKKALEICSTIFDDEIVVCIRIFGKESLMSVLSVLKELRHIGLYPSMKKEHWKEKNEDDPEWATDGDEYWHTVAFALPYNALNKLLWCSLACDQGIKPCPPAEYYLFDLKKSIEVWPYDDRGMDVVGPNHSLLTELYNKFSNYLLDYDREAMDASFQKMP</sequence>
<feature type="domain" description="DUF3885" evidence="1">
    <location>
        <begin position="4"/>
        <end position="193"/>
    </location>
</feature>
<protein>
    <recommendedName>
        <fullName evidence="1">DUF3885 domain-containing protein</fullName>
    </recommendedName>
</protein>
<organism evidence="2 3">
    <name type="scientific">Shewanella decolorationis S12</name>
    <dbReference type="NCBI Taxonomy" id="1353536"/>
    <lineage>
        <taxon>Bacteria</taxon>
        <taxon>Pseudomonadati</taxon>
        <taxon>Pseudomonadota</taxon>
        <taxon>Gammaproteobacteria</taxon>
        <taxon>Alteromonadales</taxon>
        <taxon>Shewanellaceae</taxon>
        <taxon>Shewanella</taxon>
    </lineage>
</organism>
<dbReference type="Pfam" id="PF13021">
    <property type="entry name" value="DUF3885"/>
    <property type="match status" value="1"/>
</dbReference>
<dbReference type="EMBL" id="AXZL01000073">
    <property type="protein sequence ID" value="ESE40050.1"/>
    <property type="molecule type" value="Genomic_DNA"/>
</dbReference>
<dbReference type="Proteomes" id="UP000017548">
    <property type="component" value="Unassembled WGS sequence"/>
</dbReference>
<gene>
    <name evidence="2" type="ORF">SHD_3179</name>
</gene>
<dbReference type="InterPro" id="IPR024976">
    <property type="entry name" value="DUF3885"/>
</dbReference>
<proteinExistence type="predicted"/>
<name>A0ABN0PJ84_9GAMM</name>
<dbReference type="RefSeq" id="WP_023268100.1">
    <property type="nucleotide sequence ID" value="NZ_AXZL01000073.1"/>
</dbReference>